<evidence type="ECO:0000256" key="1">
    <source>
        <dbReference type="SAM" id="MobiDB-lite"/>
    </source>
</evidence>
<feature type="compositionally biased region" description="Basic and acidic residues" evidence="1">
    <location>
        <begin position="603"/>
        <end position="615"/>
    </location>
</feature>
<keyword evidence="3" id="KW-1185">Reference proteome</keyword>
<dbReference type="Pfam" id="PF13646">
    <property type="entry name" value="HEAT_2"/>
    <property type="match status" value="1"/>
</dbReference>
<reference evidence="2 3" key="1">
    <citation type="submission" date="2022-05" db="EMBL/GenBank/DDBJ databases">
        <authorList>
            <consortium name="Genoscope - CEA"/>
            <person name="William W."/>
        </authorList>
    </citation>
    <scope>NUCLEOTIDE SEQUENCE [LARGE SCALE GENOMIC DNA]</scope>
</reference>
<name>A0ABN8MWQ5_9CNID</name>
<dbReference type="InterPro" id="IPR016024">
    <property type="entry name" value="ARM-type_fold"/>
</dbReference>
<dbReference type="SUPFAM" id="SSF48371">
    <property type="entry name" value="ARM repeat"/>
    <property type="match status" value="1"/>
</dbReference>
<dbReference type="InterPro" id="IPR052873">
    <property type="entry name" value="HEATR9"/>
</dbReference>
<feature type="region of interest" description="Disordered" evidence="1">
    <location>
        <begin position="211"/>
        <end position="353"/>
    </location>
</feature>
<feature type="compositionally biased region" description="Basic residues" evidence="1">
    <location>
        <begin position="584"/>
        <end position="593"/>
    </location>
</feature>
<feature type="compositionally biased region" description="Basic and acidic residues" evidence="1">
    <location>
        <begin position="324"/>
        <end position="334"/>
    </location>
</feature>
<feature type="region of interest" description="Disordered" evidence="1">
    <location>
        <begin position="584"/>
        <end position="616"/>
    </location>
</feature>
<feature type="compositionally biased region" description="Polar residues" evidence="1">
    <location>
        <begin position="501"/>
        <end position="517"/>
    </location>
</feature>
<proteinExistence type="predicted"/>
<protein>
    <submittedName>
        <fullName evidence="2">Uncharacterized protein</fullName>
    </submittedName>
</protein>
<organism evidence="2 3">
    <name type="scientific">Porites lobata</name>
    <dbReference type="NCBI Taxonomy" id="104759"/>
    <lineage>
        <taxon>Eukaryota</taxon>
        <taxon>Metazoa</taxon>
        <taxon>Cnidaria</taxon>
        <taxon>Anthozoa</taxon>
        <taxon>Hexacorallia</taxon>
        <taxon>Scleractinia</taxon>
        <taxon>Fungiina</taxon>
        <taxon>Poritidae</taxon>
        <taxon>Porites</taxon>
    </lineage>
</organism>
<evidence type="ECO:0000313" key="3">
    <source>
        <dbReference type="Proteomes" id="UP001159405"/>
    </source>
</evidence>
<dbReference type="InterPro" id="IPR011989">
    <property type="entry name" value="ARM-like"/>
</dbReference>
<dbReference type="Proteomes" id="UP001159405">
    <property type="component" value="Unassembled WGS sequence"/>
</dbReference>
<dbReference type="EMBL" id="CALNXK010000005">
    <property type="protein sequence ID" value="CAH3037105.1"/>
    <property type="molecule type" value="Genomic_DNA"/>
</dbReference>
<accession>A0ABN8MWQ5</accession>
<evidence type="ECO:0000313" key="2">
    <source>
        <dbReference type="EMBL" id="CAH3037105.1"/>
    </source>
</evidence>
<gene>
    <name evidence="2" type="ORF">PLOB_00035834</name>
</gene>
<sequence length="1014" mass="114772">MSTPRARMRSERAAKISDVNKPVIGLRPLKERNKRSEAMIEEQLLLMRETQNVLYRTLENLEKALTEDEFLRGEKELQQLFDKSEELLVIVQVLMKIRNELAHARMDLERAIRGNCGVDAAKKRVKWLQDRLEKVLLTAKSYCHLYNRSLLRSKTPQSGLKDQISEKIWNKLSEGQQQLLLESEAKNKPSIVDDNQALPIVKEITKMQLPQTDSSEALTVESENRNTEFKEKESGVSVFITDAVQQGHGIGPTTQNRKQRKRSDASKPSGDNLGSDRMIELFPPTSPQDRHSDQESVTTAEPQSEPEDFDDHRSESIVSSIGVHEADGTERDARSVPTLEVTTPSDADDRTGPEHFEDVTAASKMNAVEEEDDVFVDTDDEDKVEAYWGSDHHKFEWSDYMQSLDPRSWHALGLGIPESFLSKEKTHFDPDLPWKEKPMKVNSVIDVHKIALDKLLVRLHKMYDAIGQATQTTIDPATKVEKIETVMGKLELEVEGPGSVTEKQQGTQPSISKQASRVSLPPISSPVGGQKSIMSMEKYPVTIHEPSAVRTARQNRQKLYPQQSSAWCDDLDRGNRMPRIVKVKSNPKLHRSKSVAQPRYLPKKQDSPKSERQPTELDLANESIWKPWMVMKIVTALKGFSMEREQSLLDRDGPKWKRIQILLGEGGILSSNSTIAAEAAKTVGQLKCHEKCVVDTLSHVIKLQRDPKVCYEACKAMILLGTWDPYAIGVIRQYIKRGNKDIVLELLSTMTKARDIAFVDKTTAEFKKLVNLLIFTIKTQSPEMAFHAAVSLGRLCVVEPVSKSYLISRLPGLSPHEKGEALYVLIKQMNCKDRLVIDALLEQLSSAYNWKLRMEAADLLIFMGARDVFKVKSPDEVFDTLERLLWDHANKELRIKVSEALSSLDLRQRAIQLVLRRLEDPAEEVRARAVISLATLGLKGVKEMKALLDILELDSSVYVRIQVVRAFGNMEWNDPRILRSLREREKGEGILAAEAKKTLLYLLRSPGKTTLIVE</sequence>
<dbReference type="PANTHER" id="PTHR38323">
    <property type="entry name" value="PROTEIN HEATR9"/>
    <property type="match status" value="1"/>
</dbReference>
<dbReference type="Gene3D" id="1.25.10.10">
    <property type="entry name" value="Leucine-rich Repeat Variant"/>
    <property type="match status" value="2"/>
</dbReference>
<comment type="caution">
    <text evidence="2">The sequence shown here is derived from an EMBL/GenBank/DDBJ whole genome shotgun (WGS) entry which is preliminary data.</text>
</comment>
<dbReference type="PANTHER" id="PTHR38323:SF1">
    <property type="entry name" value="PROTEIN HEATR9"/>
    <property type="match status" value="1"/>
</dbReference>
<feature type="region of interest" description="Disordered" evidence="1">
    <location>
        <begin position="495"/>
        <end position="531"/>
    </location>
</feature>
<feature type="compositionally biased region" description="Basic and acidic residues" evidence="1">
    <location>
        <begin position="222"/>
        <end position="234"/>
    </location>
</feature>